<protein>
    <submittedName>
        <fullName evidence="3">PEP-CTERM sorting domain-containing protein</fullName>
    </submittedName>
</protein>
<sequence>MKTAPLFGLVLSVLLAQGAHAQVVAFVPPGAVVLTTHNSNDSWAQGRGVLFSPTANLTIDTIGVFQQLRPGVLGLELSRVHTDNGLIYQDEILWQGSVSTTGADSLSWLDLALPDTCLRAGYTYHAQFSYFGRPYTNFFYDNQNQPFAQDHFAQIDGTEGKGTANYVMPAVRLNVTSVSPVPEPATYALIGLGLLGVMRARRNPKA</sequence>
<evidence type="ECO:0000313" key="4">
    <source>
        <dbReference type="Proteomes" id="UP000310016"/>
    </source>
</evidence>
<dbReference type="Pfam" id="PF07589">
    <property type="entry name" value="PEP-CTERM"/>
    <property type="match status" value="1"/>
</dbReference>
<gene>
    <name evidence="3" type="ORF">FAZ21_08975</name>
</gene>
<keyword evidence="4" id="KW-1185">Reference proteome</keyword>
<feature type="chain" id="PRO_5020991523" evidence="1">
    <location>
        <begin position="22"/>
        <end position="206"/>
    </location>
</feature>
<keyword evidence="1" id="KW-0732">Signal</keyword>
<dbReference type="OrthoDB" id="8596429at2"/>
<reference evidence="3 4" key="1">
    <citation type="submission" date="2019-04" db="EMBL/GenBank/DDBJ databases">
        <title>Chitiniphilus eburnea sp. nov., a novel chitinolytic bacterium isolated from aquaculture sludge.</title>
        <authorList>
            <person name="Sheng M."/>
        </authorList>
    </citation>
    <scope>NUCLEOTIDE SEQUENCE [LARGE SCALE GENOMIC DNA]</scope>
    <source>
        <strain evidence="3 4">HX-2-15</strain>
    </source>
</reference>
<name>A0A4V5MQW3_9NEIS</name>
<dbReference type="InterPro" id="IPR013424">
    <property type="entry name" value="Ice-binding_C"/>
</dbReference>
<feature type="signal peptide" evidence="1">
    <location>
        <begin position="1"/>
        <end position="21"/>
    </location>
</feature>
<organism evidence="3 4">
    <name type="scientific">Chitiniphilus eburneus</name>
    <dbReference type="NCBI Taxonomy" id="2571148"/>
    <lineage>
        <taxon>Bacteria</taxon>
        <taxon>Pseudomonadati</taxon>
        <taxon>Pseudomonadota</taxon>
        <taxon>Betaproteobacteria</taxon>
        <taxon>Neisseriales</taxon>
        <taxon>Chitinibacteraceae</taxon>
        <taxon>Chitiniphilus</taxon>
    </lineage>
</organism>
<evidence type="ECO:0000313" key="3">
    <source>
        <dbReference type="EMBL" id="TJZ74078.1"/>
    </source>
</evidence>
<feature type="domain" description="Ice-binding protein C-terminal" evidence="2">
    <location>
        <begin position="180"/>
        <end position="202"/>
    </location>
</feature>
<dbReference type="NCBIfam" id="TIGR02595">
    <property type="entry name" value="PEP_CTERM"/>
    <property type="match status" value="1"/>
</dbReference>
<dbReference type="AlphaFoldDB" id="A0A4V5MQW3"/>
<dbReference type="EMBL" id="SUMF01000007">
    <property type="protein sequence ID" value="TJZ74078.1"/>
    <property type="molecule type" value="Genomic_DNA"/>
</dbReference>
<dbReference type="Proteomes" id="UP000310016">
    <property type="component" value="Unassembled WGS sequence"/>
</dbReference>
<accession>A0A4V5MQW3</accession>
<evidence type="ECO:0000259" key="2">
    <source>
        <dbReference type="Pfam" id="PF07589"/>
    </source>
</evidence>
<proteinExistence type="predicted"/>
<dbReference type="RefSeq" id="WP_136773097.1">
    <property type="nucleotide sequence ID" value="NZ_CP156074.1"/>
</dbReference>
<evidence type="ECO:0000256" key="1">
    <source>
        <dbReference type="SAM" id="SignalP"/>
    </source>
</evidence>
<comment type="caution">
    <text evidence="3">The sequence shown here is derived from an EMBL/GenBank/DDBJ whole genome shotgun (WGS) entry which is preliminary data.</text>
</comment>